<proteinExistence type="predicted"/>
<keyword evidence="1" id="KW-0677">Repeat</keyword>
<evidence type="ECO:0000256" key="3">
    <source>
        <dbReference type="PROSITE-ProRule" id="PRU00339"/>
    </source>
</evidence>
<feature type="domain" description="Protein kinase" evidence="5">
    <location>
        <begin position="14"/>
        <end position="246"/>
    </location>
</feature>
<dbReference type="SMART" id="SM00220">
    <property type="entry name" value="S_TKc"/>
    <property type="match status" value="1"/>
</dbReference>
<dbReference type="Proteomes" id="UP000503088">
    <property type="component" value="Chromosome"/>
</dbReference>
<dbReference type="InterPro" id="IPR011990">
    <property type="entry name" value="TPR-like_helical_dom_sf"/>
</dbReference>
<dbReference type="GO" id="GO:0004672">
    <property type="term" value="F:protein kinase activity"/>
    <property type="evidence" value="ECO:0007669"/>
    <property type="project" value="InterPro"/>
</dbReference>
<dbReference type="PROSITE" id="PS50293">
    <property type="entry name" value="TPR_REGION"/>
    <property type="match status" value="1"/>
</dbReference>
<feature type="repeat" description="TPR" evidence="3">
    <location>
        <begin position="659"/>
        <end position="692"/>
    </location>
</feature>
<dbReference type="PANTHER" id="PTHR44943:SF4">
    <property type="entry name" value="TPR REPEAT-CONTAINING PROTEIN MJ0798"/>
    <property type="match status" value="1"/>
</dbReference>
<dbReference type="RefSeq" id="WP_173224487.1">
    <property type="nucleotide sequence ID" value="NZ_CP048104.1"/>
</dbReference>
<feature type="compositionally biased region" description="Basic and acidic residues" evidence="4">
    <location>
        <begin position="320"/>
        <end position="334"/>
    </location>
</feature>
<dbReference type="InterPro" id="IPR011009">
    <property type="entry name" value="Kinase-like_dom_sf"/>
</dbReference>
<feature type="repeat" description="TPR" evidence="3">
    <location>
        <begin position="537"/>
        <end position="570"/>
    </location>
</feature>
<name>A0A7D3XT72_9BACL</name>
<dbReference type="Gene3D" id="1.25.40.10">
    <property type="entry name" value="Tetratricopeptide repeat domain"/>
    <property type="match status" value="3"/>
</dbReference>
<dbReference type="PANTHER" id="PTHR44943">
    <property type="entry name" value="CELLULOSE SYNTHASE OPERON PROTEIN C"/>
    <property type="match status" value="1"/>
</dbReference>
<dbReference type="InterPro" id="IPR051685">
    <property type="entry name" value="Ycf3/AcsC/BcsC/TPR_MFPF"/>
</dbReference>
<dbReference type="SUPFAM" id="SSF56112">
    <property type="entry name" value="Protein kinase-like (PK-like)"/>
    <property type="match status" value="1"/>
</dbReference>
<dbReference type="SUPFAM" id="SSF48452">
    <property type="entry name" value="TPR-like"/>
    <property type="match status" value="2"/>
</dbReference>
<feature type="region of interest" description="Disordered" evidence="4">
    <location>
        <begin position="301"/>
        <end position="359"/>
    </location>
</feature>
<evidence type="ECO:0000256" key="4">
    <source>
        <dbReference type="SAM" id="MobiDB-lite"/>
    </source>
</evidence>
<protein>
    <submittedName>
        <fullName evidence="6">Tetratricopeptide repeat protein</fullName>
    </submittedName>
</protein>
<evidence type="ECO:0000313" key="7">
    <source>
        <dbReference type="Proteomes" id="UP000503088"/>
    </source>
</evidence>
<sequence>MDIKKKGEWIRNTYEVIDAFPFVQGVLYFTRVAAKAQDQGDDRPARFVHGLDVRLLERGAPLENLLHRDRSSFFPLQGLFVQEGILYQVFGRLEGTLMAHHLYHSAPLALPKVLSIIQKVTDSLVSIRDKDQFTLVHPQNMLLTSDGVRFLYGGSVGLLPKVRGEPVNWEEDEVLRTKKEKAMDIYSLGALAYIMLTGTSPSTQGRVEPIQLYRNDVPSELNQYVMACLEPDPVHRPSLHELSRWIQQVSIPGDFQKKKDDPVYYLKPDFESLRENLFSQMVRDVLSQRVTGPAEGVTEWEGWQAGQLDTPGQEAALTRQEPKGERVWTRHPEDGTGTSRQKGLSSLPTSVPQDPVPLPQKEEKEVSLFRKKPVWIATTVLLGGLGTGFYLFLSGPSDAENAAKYYGESMKYVQNEKMDQAVTMAEQAVEAAPQDKTYLLHLADLYWKEKKYQQAVTVLERGSREIPDAEVFDLLAMNALYANKLKPASKAIKQAISLDPDNPQYHYHQGKIYGAAEKYDAAVRSLQKAIRMEGDDSRFHNSLATYLLKKRDYKGAEKHARQAVELNPEVSDYQVKLGKVYLAHRGEAEKDKQLSLQEKKVRMKELTEKSIQSFAEGIRLDSKNATAHYYLSISQYYDGDYKSAEKSAQKSLQLSPEVASFYYQYGVVLQRLDKRKEAADNYKKALDLDPENTLYKKAVEQIQ</sequence>
<dbReference type="Pfam" id="PF13432">
    <property type="entry name" value="TPR_16"/>
    <property type="match status" value="1"/>
</dbReference>
<dbReference type="InterPro" id="IPR013105">
    <property type="entry name" value="TPR_2"/>
</dbReference>
<dbReference type="GO" id="GO:0005524">
    <property type="term" value="F:ATP binding"/>
    <property type="evidence" value="ECO:0007669"/>
    <property type="project" value="InterPro"/>
</dbReference>
<dbReference type="Pfam" id="PF14559">
    <property type="entry name" value="TPR_19"/>
    <property type="match status" value="1"/>
</dbReference>
<feature type="repeat" description="TPR" evidence="3">
    <location>
        <begin position="402"/>
        <end position="435"/>
    </location>
</feature>
<keyword evidence="2 3" id="KW-0802">TPR repeat</keyword>
<dbReference type="InterPro" id="IPR000719">
    <property type="entry name" value="Prot_kinase_dom"/>
</dbReference>
<reference evidence="6 7" key="1">
    <citation type="submission" date="2020-01" db="EMBL/GenBank/DDBJ databases">
        <authorList>
            <person name="Gulvik C.A."/>
            <person name="Batra D.G."/>
        </authorList>
    </citation>
    <scope>NUCLEOTIDE SEQUENCE [LARGE SCALE GENOMIC DNA]</scope>
    <source>
        <strain evidence="6 7">W9323</strain>
    </source>
</reference>
<dbReference type="InterPro" id="IPR019734">
    <property type="entry name" value="TPR_rpt"/>
</dbReference>
<dbReference type="PROSITE" id="PS50005">
    <property type="entry name" value="TPR"/>
    <property type="match status" value="6"/>
</dbReference>
<evidence type="ECO:0000256" key="2">
    <source>
        <dbReference type="ARBA" id="ARBA00022803"/>
    </source>
</evidence>
<dbReference type="AlphaFoldDB" id="A0A7D3XT72"/>
<feature type="repeat" description="TPR" evidence="3">
    <location>
        <begin position="469"/>
        <end position="502"/>
    </location>
</feature>
<feature type="repeat" description="TPR" evidence="3">
    <location>
        <begin position="625"/>
        <end position="658"/>
    </location>
</feature>
<evidence type="ECO:0000256" key="1">
    <source>
        <dbReference type="ARBA" id="ARBA00022737"/>
    </source>
</evidence>
<dbReference type="SMART" id="SM00028">
    <property type="entry name" value="TPR"/>
    <property type="match status" value="6"/>
</dbReference>
<feature type="compositionally biased region" description="Polar residues" evidence="4">
    <location>
        <begin position="336"/>
        <end position="352"/>
    </location>
</feature>
<feature type="repeat" description="TPR" evidence="3">
    <location>
        <begin position="503"/>
        <end position="536"/>
    </location>
</feature>
<dbReference type="EMBL" id="CP048104">
    <property type="protein sequence ID" value="QKG85648.1"/>
    <property type="molecule type" value="Genomic_DNA"/>
</dbReference>
<evidence type="ECO:0000259" key="5">
    <source>
        <dbReference type="SMART" id="SM00220"/>
    </source>
</evidence>
<keyword evidence="7" id="KW-1185">Reference proteome</keyword>
<dbReference type="Pfam" id="PF07719">
    <property type="entry name" value="TPR_2"/>
    <property type="match status" value="1"/>
</dbReference>
<dbReference type="KEGG" id="kpul:GXN76_15135"/>
<gene>
    <name evidence="6" type="ORF">GXN76_15135</name>
</gene>
<organism evidence="6 7">
    <name type="scientific">Kroppenstedtia pulmonis</name>
    <dbReference type="NCBI Taxonomy" id="1380685"/>
    <lineage>
        <taxon>Bacteria</taxon>
        <taxon>Bacillati</taxon>
        <taxon>Bacillota</taxon>
        <taxon>Bacilli</taxon>
        <taxon>Bacillales</taxon>
        <taxon>Thermoactinomycetaceae</taxon>
        <taxon>Kroppenstedtia</taxon>
    </lineage>
</organism>
<accession>A0A7D3XT72</accession>
<dbReference type="Gene3D" id="1.10.510.10">
    <property type="entry name" value="Transferase(Phosphotransferase) domain 1"/>
    <property type="match status" value="1"/>
</dbReference>
<evidence type="ECO:0000313" key="6">
    <source>
        <dbReference type="EMBL" id="QKG85648.1"/>
    </source>
</evidence>